<feature type="transmembrane region" description="Helical" evidence="1">
    <location>
        <begin position="6"/>
        <end position="28"/>
    </location>
</feature>
<sequence length="184" mass="19581">MNTRVLVMLSLFVGIGAVLHAVVPPFFLGMRPDMMLAMMFLGILLFPKLPYVLILSIATGFISALTTTVPGGQLANLIDKPVTGLLVFGIVLISRPLRHSKWTASALAAVGTVISGTIFLSLVLNVIGLMDASFSVMFLTVVLPTAALNLAFMAIIYPIAVSILRRSSINEALPVSSPSISKRN</sequence>
<keyword evidence="1" id="KW-1133">Transmembrane helix</keyword>
<evidence type="ECO:0000313" key="2">
    <source>
        <dbReference type="EMBL" id="SFG48116.1"/>
    </source>
</evidence>
<accession>A0A1I2SDI4</accession>
<gene>
    <name evidence="2" type="ORF">SAMN05216353_14723</name>
</gene>
<keyword evidence="1" id="KW-0472">Membrane</keyword>
<feature type="transmembrane region" description="Helical" evidence="1">
    <location>
        <begin position="136"/>
        <end position="160"/>
    </location>
</feature>
<feature type="transmembrane region" description="Helical" evidence="1">
    <location>
        <begin position="40"/>
        <end position="62"/>
    </location>
</feature>
<dbReference type="AlphaFoldDB" id="A0A1I2SDI4"/>
<dbReference type="OrthoDB" id="2243651at2"/>
<feature type="transmembrane region" description="Helical" evidence="1">
    <location>
        <begin position="106"/>
        <end position="130"/>
    </location>
</feature>
<dbReference type="EMBL" id="FOOG01000047">
    <property type="protein sequence ID" value="SFG48116.1"/>
    <property type="molecule type" value="Genomic_DNA"/>
</dbReference>
<dbReference type="Proteomes" id="UP000198897">
    <property type="component" value="Unassembled WGS sequence"/>
</dbReference>
<feature type="transmembrane region" description="Helical" evidence="1">
    <location>
        <begin position="74"/>
        <end position="94"/>
    </location>
</feature>
<keyword evidence="3" id="KW-1185">Reference proteome</keyword>
<protein>
    <submittedName>
        <fullName evidence="2">Tryptophan transporter TrpP</fullName>
    </submittedName>
</protein>
<name>A0A1I2SDI4_9BACI</name>
<evidence type="ECO:0000313" key="3">
    <source>
        <dbReference type="Proteomes" id="UP000198897"/>
    </source>
</evidence>
<keyword evidence="1" id="KW-0812">Transmembrane</keyword>
<reference evidence="3" key="1">
    <citation type="submission" date="2016-10" db="EMBL/GenBank/DDBJ databases">
        <authorList>
            <person name="Varghese N."/>
            <person name="Submissions S."/>
        </authorList>
    </citation>
    <scope>NUCLEOTIDE SEQUENCE [LARGE SCALE GENOMIC DNA]</scope>
    <source>
        <strain evidence="3">FP5</strain>
    </source>
</reference>
<dbReference type="Pfam" id="PF17099">
    <property type="entry name" value="TrpP"/>
    <property type="match status" value="1"/>
</dbReference>
<dbReference type="InterPro" id="IPR031360">
    <property type="entry name" value="TrpP"/>
</dbReference>
<evidence type="ECO:0000256" key="1">
    <source>
        <dbReference type="SAM" id="Phobius"/>
    </source>
</evidence>
<proteinExistence type="predicted"/>
<organism evidence="2 3">
    <name type="scientific">Halobacillus alkaliphilus</name>
    <dbReference type="NCBI Taxonomy" id="396056"/>
    <lineage>
        <taxon>Bacteria</taxon>
        <taxon>Bacillati</taxon>
        <taxon>Bacillota</taxon>
        <taxon>Bacilli</taxon>
        <taxon>Bacillales</taxon>
        <taxon>Bacillaceae</taxon>
        <taxon>Halobacillus</taxon>
    </lineage>
</organism>
<dbReference type="RefSeq" id="WP_089754139.1">
    <property type="nucleotide sequence ID" value="NZ_FOOG01000047.1"/>
</dbReference>